<gene>
    <name evidence="1" type="ORF">CWI39_2539p0010</name>
</gene>
<evidence type="ECO:0000313" key="2">
    <source>
        <dbReference type="Proteomes" id="UP000293045"/>
    </source>
</evidence>
<accession>A0A4Q9KV73</accession>
<proteinExistence type="predicted"/>
<dbReference type="EMBL" id="PIXR01002539">
    <property type="protein sequence ID" value="TBT98190.1"/>
    <property type="molecule type" value="Genomic_DNA"/>
</dbReference>
<evidence type="ECO:0000313" key="1">
    <source>
        <dbReference type="EMBL" id="TBT98190.1"/>
    </source>
</evidence>
<sequence>MFTDHKQIKAAYHFKSNWKENENIILRGKDIITIKEISKKRKTCIYEGQLYTGKHIK</sequence>
<protein>
    <submittedName>
        <fullName evidence="1">Uncharacterized protein</fullName>
    </submittedName>
</protein>
<name>A0A4Q9KV73_9MICR</name>
<reference evidence="1 2" key="1">
    <citation type="submission" date="2017-12" db="EMBL/GenBank/DDBJ databases">
        <authorList>
            <person name="Pombert J.-F."/>
            <person name="Haag K.L."/>
            <person name="Ebert D."/>
        </authorList>
    </citation>
    <scope>NUCLEOTIDE SEQUENCE [LARGE SCALE GENOMIC DNA]</scope>
    <source>
        <strain evidence="1">IL-BN-2</strain>
    </source>
</reference>
<dbReference type="AlphaFoldDB" id="A0A4Q9KV73"/>
<comment type="caution">
    <text evidence="1">The sequence shown here is derived from an EMBL/GenBank/DDBJ whole genome shotgun (WGS) entry which is preliminary data.</text>
</comment>
<dbReference type="VEuPathDB" id="MicrosporidiaDB:CWI39_2539p0010"/>
<organism evidence="1 2">
    <name type="scientific">Hamiltosporidium magnivora</name>
    <dbReference type="NCBI Taxonomy" id="148818"/>
    <lineage>
        <taxon>Eukaryota</taxon>
        <taxon>Fungi</taxon>
        <taxon>Fungi incertae sedis</taxon>
        <taxon>Microsporidia</taxon>
        <taxon>Dubosqiidae</taxon>
        <taxon>Hamiltosporidium</taxon>
    </lineage>
</organism>
<dbReference type="Proteomes" id="UP000293045">
    <property type="component" value="Unassembled WGS sequence"/>
</dbReference>